<comment type="caution">
    <text evidence="2">The sequence shown here is derived from an EMBL/GenBank/DDBJ whole genome shotgun (WGS) entry which is preliminary data.</text>
</comment>
<dbReference type="PROSITE" id="PS50097">
    <property type="entry name" value="BTB"/>
    <property type="match status" value="1"/>
</dbReference>
<sequence length="387" mass="43219">MSLQPEIEIRTASSPFDDPTADIILRTSNNVDFHVHKLILSKASSLVFEGLLAFPHPPLGSLGVHAGDYKSGIPVASVQDDSAAMDNLLRCWYPNCAPALEKIEDVVALYIIADKYQCEAVLHRSAEALGRFAEKEPLKVYAIACRFGLEREARLAAKCSLSHSFHDLNLFAKSTMTEDLERISALELQRFWCYHNDCQSVAFSLTNVDECHRMWSNEWSPMWRAEPDKDCHCPHGPVCEGWRVSWNDVTEDVKEEHMHYFFTGWFDQYLEDVRESIGSSRSTVFKNLNAKEARDRAAASAASCPACQVDLFSSFSQFTSSFVKKVEDEISKSPDAVHASGLTTFNRALEWAAALPLSPKLEHSPQGRPASGPILTIFPSFAGDPRV</sequence>
<name>A0A2R6NV59_9APHY</name>
<protein>
    <recommendedName>
        <fullName evidence="1">BTB domain-containing protein</fullName>
    </recommendedName>
</protein>
<dbReference type="STRING" id="98765.A0A2R6NV59"/>
<evidence type="ECO:0000313" key="3">
    <source>
        <dbReference type="Proteomes" id="UP000186601"/>
    </source>
</evidence>
<dbReference type="InterPro" id="IPR000210">
    <property type="entry name" value="BTB/POZ_dom"/>
</dbReference>
<reference evidence="2 3" key="1">
    <citation type="submission" date="2018-02" db="EMBL/GenBank/DDBJ databases">
        <title>Genome sequence of the basidiomycete white-rot fungus Phlebia centrifuga.</title>
        <authorList>
            <person name="Granchi Z."/>
            <person name="Peng M."/>
            <person name="de Vries R.P."/>
            <person name="Hilden K."/>
            <person name="Makela M.R."/>
            <person name="Grigoriev I."/>
            <person name="Riley R."/>
        </authorList>
    </citation>
    <scope>NUCLEOTIDE SEQUENCE [LARGE SCALE GENOMIC DNA]</scope>
    <source>
        <strain evidence="2 3">FBCC195</strain>
    </source>
</reference>
<evidence type="ECO:0000313" key="2">
    <source>
        <dbReference type="EMBL" id="PSR77420.1"/>
    </source>
</evidence>
<dbReference type="Gene3D" id="3.30.710.10">
    <property type="entry name" value="Potassium Channel Kv1.1, Chain A"/>
    <property type="match status" value="1"/>
</dbReference>
<keyword evidence="3" id="KW-1185">Reference proteome</keyword>
<dbReference type="OrthoDB" id="6359816at2759"/>
<dbReference type="AlphaFoldDB" id="A0A2R6NV59"/>
<feature type="domain" description="BTB" evidence="1">
    <location>
        <begin position="21"/>
        <end position="52"/>
    </location>
</feature>
<dbReference type="Proteomes" id="UP000186601">
    <property type="component" value="Unassembled WGS sequence"/>
</dbReference>
<evidence type="ECO:0000259" key="1">
    <source>
        <dbReference type="PROSITE" id="PS50097"/>
    </source>
</evidence>
<proteinExistence type="predicted"/>
<dbReference type="SMART" id="SM00225">
    <property type="entry name" value="BTB"/>
    <property type="match status" value="1"/>
</dbReference>
<gene>
    <name evidence="2" type="ORF">PHLCEN_2v7851</name>
</gene>
<accession>A0A2R6NV59</accession>
<dbReference type="EMBL" id="MLYV02000794">
    <property type="protein sequence ID" value="PSR77420.1"/>
    <property type="molecule type" value="Genomic_DNA"/>
</dbReference>
<dbReference type="InterPro" id="IPR011333">
    <property type="entry name" value="SKP1/BTB/POZ_sf"/>
</dbReference>
<organism evidence="2 3">
    <name type="scientific">Hermanssonia centrifuga</name>
    <dbReference type="NCBI Taxonomy" id="98765"/>
    <lineage>
        <taxon>Eukaryota</taxon>
        <taxon>Fungi</taxon>
        <taxon>Dikarya</taxon>
        <taxon>Basidiomycota</taxon>
        <taxon>Agaricomycotina</taxon>
        <taxon>Agaricomycetes</taxon>
        <taxon>Polyporales</taxon>
        <taxon>Meruliaceae</taxon>
        <taxon>Hermanssonia</taxon>
    </lineage>
</organism>